<gene>
    <name evidence="6" type="ORF">Q3O60_06465</name>
</gene>
<keyword evidence="3" id="KW-0238">DNA-binding</keyword>
<dbReference type="SUPFAM" id="SSF46785">
    <property type="entry name" value="Winged helix' DNA-binding domain"/>
    <property type="match status" value="1"/>
</dbReference>
<comment type="caution">
    <text evidence="6">The sequence shown here is derived from an EMBL/GenBank/DDBJ whole genome shotgun (WGS) entry which is preliminary data.</text>
</comment>
<dbReference type="Gene3D" id="3.40.190.290">
    <property type="match status" value="1"/>
</dbReference>
<accession>A0ABT9GXY1</accession>
<proteinExistence type="inferred from homology"/>
<reference evidence="6 7" key="1">
    <citation type="submission" date="2023-08" db="EMBL/GenBank/DDBJ databases">
        <authorList>
            <person name="Joshi A."/>
            <person name="Thite S."/>
        </authorList>
    </citation>
    <scope>NUCLEOTIDE SEQUENCE [LARGE SCALE GENOMIC DNA]</scope>
    <source>
        <strain evidence="6 7">AC40</strain>
    </source>
</reference>
<evidence type="ECO:0000313" key="6">
    <source>
        <dbReference type="EMBL" id="MDP4535823.1"/>
    </source>
</evidence>
<dbReference type="Pfam" id="PF03466">
    <property type="entry name" value="LysR_substrate"/>
    <property type="match status" value="1"/>
</dbReference>
<keyword evidence="2" id="KW-0805">Transcription regulation</keyword>
<dbReference type="Pfam" id="PF00126">
    <property type="entry name" value="HTH_1"/>
    <property type="match status" value="1"/>
</dbReference>
<dbReference type="PROSITE" id="PS50931">
    <property type="entry name" value="HTH_LYSR"/>
    <property type="match status" value="1"/>
</dbReference>
<dbReference type="InterPro" id="IPR036388">
    <property type="entry name" value="WH-like_DNA-bd_sf"/>
</dbReference>
<dbReference type="RefSeq" id="WP_305893089.1">
    <property type="nucleotide sequence ID" value="NZ_JAUZVZ010000007.1"/>
</dbReference>
<sequence>MPYRPKTTVEQWRILQAVVDAGGYAQAAALLNKSQSSLNHAVSKLQNMLGIELLEVKGRKAFLTQAGEVMLRRSRMVTQQVEDLERLADTIDKGWEPEIRIAVELAYPKQYLYQALQAFYPESRGSRVQIIDAVLTGTQEIIHEKRADLVITGSVPKGYLGEPLYVTRFIPVVGKQHALAQATQLELTELSQQLQIVIRDTAQKPQEQGGWLKSEQRWTVDNFYEAIEILQLGLGFCWLPDFTVQAGLADGSLQVLNFSSGSEKLAPLSLLSPYEEQLGPGSKLLRQLLLSVHQKETKDIPCKINSLSN</sequence>
<feature type="domain" description="HTH lysR-type" evidence="5">
    <location>
        <begin position="7"/>
        <end position="64"/>
    </location>
</feature>
<evidence type="ECO:0000256" key="2">
    <source>
        <dbReference type="ARBA" id="ARBA00023015"/>
    </source>
</evidence>
<organism evidence="6 7">
    <name type="scientific">Alkalimonas collagenimarina</name>
    <dbReference type="NCBI Taxonomy" id="400390"/>
    <lineage>
        <taxon>Bacteria</taxon>
        <taxon>Pseudomonadati</taxon>
        <taxon>Pseudomonadota</taxon>
        <taxon>Gammaproteobacteria</taxon>
        <taxon>Alkalimonas</taxon>
    </lineage>
</organism>
<evidence type="ECO:0000256" key="3">
    <source>
        <dbReference type="ARBA" id="ARBA00023125"/>
    </source>
</evidence>
<dbReference type="InterPro" id="IPR000847">
    <property type="entry name" value="LysR_HTH_N"/>
</dbReference>
<dbReference type="InterPro" id="IPR005119">
    <property type="entry name" value="LysR_subst-bd"/>
</dbReference>
<evidence type="ECO:0000313" key="7">
    <source>
        <dbReference type="Proteomes" id="UP001231616"/>
    </source>
</evidence>
<keyword evidence="4" id="KW-0804">Transcription</keyword>
<dbReference type="SUPFAM" id="SSF53850">
    <property type="entry name" value="Periplasmic binding protein-like II"/>
    <property type="match status" value="1"/>
</dbReference>
<comment type="similarity">
    <text evidence="1">Belongs to the LysR transcriptional regulatory family.</text>
</comment>
<evidence type="ECO:0000259" key="5">
    <source>
        <dbReference type="PROSITE" id="PS50931"/>
    </source>
</evidence>
<dbReference type="InterPro" id="IPR036390">
    <property type="entry name" value="WH_DNA-bd_sf"/>
</dbReference>
<evidence type="ECO:0000256" key="4">
    <source>
        <dbReference type="ARBA" id="ARBA00023163"/>
    </source>
</evidence>
<name>A0ABT9GXY1_9GAMM</name>
<evidence type="ECO:0000256" key="1">
    <source>
        <dbReference type="ARBA" id="ARBA00009437"/>
    </source>
</evidence>
<dbReference type="PANTHER" id="PTHR30126">
    <property type="entry name" value="HTH-TYPE TRANSCRIPTIONAL REGULATOR"/>
    <property type="match status" value="1"/>
</dbReference>
<dbReference type="EMBL" id="JAUZVZ010000007">
    <property type="protein sequence ID" value="MDP4535823.1"/>
    <property type="molecule type" value="Genomic_DNA"/>
</dbReference>
<dbReference type="Proteomes" id="UP001231616">
    <property type="component" value="Unassembled WGS sequence"/>
</dbReference>
<dbReference type="Gene3D" id="1.10.10.10">
    <property type="entry name" value="Winged helix-like DNA-binding domain superfamily/Winged helix DNA-binding domain"/>
    <property type="match status" value="1"/>
</dbReference>
<protein>
    <submittedName>
        <fullName evidence="6">LysR family transcriptional regulator</fullName>
    </submittedName>
</protein>
<keyword evidence="7" id="KW-1185">Reference proteome</keyword>
<dbReference type="PANTHER" id="PTHR30126:SF88">
    <property type="entry name" value="TRANSCRIPTIONAL REGULATOR-RELATED"/>
    <property type="match status" value="1"/>
</dbReference>